<sequence length="216" mass="24595">MVTETCINGRNDLKALTLWDSGSNTTCFSPSYAYVAKLDVRRLAEPVPLQLGTVGSRSVINFGSYFRFDFPGATPMDYADIVNLDVYHLLIGTPTMHKYGVHLDFENNCVRIGSDRRALYPGRLPAVFSMAAPERAETSGYVDADIPRLRQAHLDAFADMMQGVPEELPPMREVNHEIHLADDNAQYQYYRPRCPDSLRDELRAKTARYLRAEWWK</sequence>
<reference evidence="1 2" key="1">
    <citation type="journal article" date="2015" name="Fungal Genet. Biol.">
        <title>Evolution of novel wood decay mechanisms in Agaricales revealed by the genome sequences of Fistulina hepatica and Cylindrobasidium torrendii.</title>
        <authorList>
            <person name="Floudas D."/>
            <person name="Held B.W."/>
            <person name="Riley R."/>
            <person name="Nagy L.G."/>
            <person name="Koehler G."/>
            <person name="Ransdell A.S."/>
            <person name="Younus H."/>
            <person name="Chow J."/>
            <person name="Chiniquy J."/>
            <person name="Lipzen A."/>
            <person name="Tritt A."/>
            <person name="Sun H."/>
            <person name="Haridas S."/>
            <person name="LaButti K."/>
            <person name="Ohm R.A."/>
            <person name="Kues U."/>
            <person name="Blanchette R.A."/>
            <person name="Grigoriev I.V."/>
            <person name="Minto R.E."/>
            <person name="Hibbett D.S."/>
        </authorList>
    </citation>
    <scope>NUCLEOTIDE SEQUENCE [LARGE SCALE GENOMIC DNA]</scope>
    <source>
        <strain evidence="1 2">FP15055 ss-10</strain>
    </source>
</reference>
<dbReference type="OrthoDB" id="2799149at2759"/>
<evidence type="ECO:0000313" key="2">
    <source>
        <dbReference type="Proteomes" id="UP000054007"/>
    </source>
</evidence>
<dbReference type="STRING" id="1314674.A0A0D7B7Y8"/>
<keyword evidence="2" id="KW-1185">Reference proteome</keyword>
<dbReference type="Gene3D" id="2.40.70.10">
    <property type="entry name" value="Acid Proteases"/>
    <property type="match status" value="1"/>
</dbReference>
<dbReference type="AlphaFoldDB" id="A0A0D7B7Y8"/>
<protein>
    <submittedName>
        <fullName evidence="1">Uncharacterized protein</fullName>
    </submittedName>
</protein>
<gene>
    <name evidence="1" type="ORF">CYLTODRAFT_354585</name>
</gene>
<dbReference type="EMBL" id="KN880547">
    <property type="protein sequence ID" value="KIY66668.1"/>
    <property type="molecule type" value="Genomic_DNA"/>
</dbReference>
<accession>A0A0D7B7Y8</accession>
<dbReference type="InterPro" id="IPR021109">
    <property type="entry name" value="Peptidase_aspartic_dom_sf"/>
</dbReference>
<evidence type="ECO:0000313" key="1">
    <source>
        <dbReference type="EMBL" id="KIY66668.1"/>
    </source>
</evidence>
<feature type="non-terminal residue" evidence="1">
    <location>
        <position position="216"/>
    </location>
</feature>
<proteinExistence type="predicted"/>
<organism evidence="1 2">
    <name type="scientific">Cylindrobasidium torrendii FP15055 ss-10</name>
    <dbReference type="NCBI Taxonomy" id="1314674"/>
    <lineage>
        <taxon>Eukaryota</taxon>
        <taxon>Fungi</taxon>
        <taxon>Dikarya</taxon>
        <taxon>Basidiomycota</taxon>
        <taxon>Agaricomycotina</taxon>
        <taxon>Agaricomycetes</taxon>
        <taxon>Agaricomycetidae</taxon>
        <taxon>Agaricales</taxon>
        <taxon>Marasmiineae</taxon>
        <taxon>Physalacriaceae</taxon>
        <taxon>Cylindrobasidium</taxon>
    </lineage>
</organism>
<dbReference type="Proteomes" id="UP000054007">
    <property type="component" value="Unassembled WGS sequence"/>
</dbReference>
<name>A0A0D7B7Y8_9AGAR</name>